<dbReference type="AlphaFoldDB" id="H8H0J1"/>
<evidence type="ECO:0000313" key="9">
    <source>
        <dbReference type="EMBL" id="AFD27243.1"/>
    </source>
</evidence>
<accession>H8H0J1</accession>
<dbReference type="GO" id="GO:0004370">
    <property type="term" value="F:glycerol kinase activity"/>
    <property type="evidence" value="ECO:0007669"/>
    <property type="project" value="TreeGrafter"/>
</dbReference>
<feature type="region of interest" description="Disordered" evidence="6">
    <location>
        <begin position="483"/>
        <end position="505"/>
    </location>
</feature>
<evidence type="ECO:0000313" key="10">
    <source>
        <dbReference type="Proteomes" id="UP000007575"/>
    </source>
</evidence>
<dbReference type="KEGG" id="dgo:DGo_PA0357"/>
<dbReference type="GO" id="GO:0005829">
    <property type="term" value="C:cytosol"/>
    <property type="evidence" value="ECO:0007669"/>
    <property type="project" value="TreeGrafter"/>
</dbReference>
<feature type="domain" description="Carbohydrate kinase FGGY C-terminal" evidence="8">
    <location>
        <begin position="260"/>
        <end position="442"/>
    </location>
</feature>
<dbReference type="InterPro" id="IPR043129">
    <property type="entry name" value="ATPase_NBD"/>
</dbReference>
<dbReference type="RefSeq" id="WP_014695761.1">
    <property type="nucleotide sequence ID" value="NC_017805.1"/>
</dbReference>
<protein>
    <submittedName>
        <fullName evidence="9">Glycerol kinase 2</fullName>
    </submittedName>
</protein>
<organism evidence="9 10">
    <name type="scientific">Deinococcus gobiensis (strain DSM 21396 / JCM 16679 / CGMCC 1.7299 / I-0)</name>
    <dbReference type="NCBI Taxonomy" id="745776"/>
    <lineage>
        <taxon>Bacteria</taxon>
        <taxon>Thermotogati</taxon>
        <taxon>Deinococcota</taxon>
        <taxon>Deinococci</taxon>
        <taxon>Deinococcales</taxon>
        <taxon>Deinococcaceae</taxon>
        <taxon>Deinococcus</taxon>
    </lineage>
</organism>
<evidence type="ECO:0000259" key="7">
    <source>
        <dbReference type="Pfam" id="PF00370"/>
    </source>
</evidence>
<dbReference type="Proteomes" id="UP000007575">
    <property type="component" value="Plasmid P1"/>
</dbReference>
<dbReference type="SUPFAM" id="SSF53067">
    <property type="entry name" value="Actin-like ATPase domain"/>
    <property type="match status" value="2"/>
</dbReference>
<dbReference type="InterPro" id="IPR018485">
    <property type="entry name" value="FGGY_C"/>
</dbReference>
<dbReference type="Gene3D" id="3.30.420.40">
    <property type="match status" value="2"/>
</dbReference>
<dbReference type="InterPro" id="IPR000577">
    <property type="entry name" value="Carb_kinase_FGGY"/>
</dbReference>
<evidence type="ECO:0000256" key="2">
    <source>
        <dbReference type="ARBA" id="ARBA00022679"/>
    </source>
</evidence>
<keyword evidence="4 9" id="KW-0418">Kinase</keyword>
<dbReference type="PIRSF" id="PIRSF000538">
    <property type="entry name" value="GlpK"/>
    <property type="match status" value="1"/>
</dbReference>
<name>H8H0J1_DEIGI</name>
<dbReference type="InterPro" id="IPR018484">
    <property type="entry name" value="FGGY_N"/>
</dbReference>
<dbReference type="CDD" id="cd07769">
    <property type="entry name" value="ASKHA_NBD_FGGY_GK"/>
    <property type="match status" value="1"/>
</dbReference>
<comment type="similarity">
    <text evidence="1">Belongs to the FGGY kinase family.</text>
</comment>
<reference evidence="9 10" key="1">
    <citation type="journal article" date="2012" name="PLoS ONE">
        <title>Genome sequence and transcriptome analysis of the radioresistant bacterium Deinococcus gobiensis: insights into the extreme environmental adaptations.</title>
        <authorList>
            <person name="Yuan M."/>
            <person name="Chen M."/>
            <person name="Zhang W."/>
            <person name="Lu W."/>
            <person name="Wang J."/>
            <person name="Yang M."/>
            <person name="Zhao P."/>
            <person name="Tang R."/>
            <person name="Li X."/>
            <person name="Hao Y."/>
            <person name="Zhou Z."/>
            <person name="Zhan Y."/>
            <person name="Yu H."/>
            <person name="Teng C."/>
            <person name="Yan Y."/>
            <person name="Ping S."/>
            <person name="Wang Y."/>
            <person name="Lin M."/>
        </authorList>
    </citation>
    <scope>NUCLEOTIDE SEQUENCE [LARGE SCALE GENOMIC DNA]</scope>
    <source>
        <strain evidence="10">DSM 21396 / JCM 16679 / CGMCC 1.7299 / I-0</strain>
        <plasmid evidence="9">P1</plasmid>
    </source>
</reference>
<dbReference type="GO" id="GO:0005524">
    <property type="term" value="F:ATP binding"/>
    <property type="evidence" value="ECO:0007669"/>
    <property type="project" value="UniProtKB-KW"/>
</dbReference>
<evidence type="ECO:0000256" key="1">
    <source>
        <dbReference type="ARBA" id="ARBA00009156"/>
    </source>
</evidence>
<evidence type="ECO:0000256" key="6">
    <source>
        <dbReference type="SAM" id="MobiDB-lite"/>
    </source>
</evidence>
<dbReference type="OrthoDB" id="9805576at2"/>
<keyword evidence="2" id="KW-0808">Transferase</keyword>
<sequence length="505" mass="54109">MDASAPDCVLAIDQGTSGTKCLLVDGAGRIVARGHAPLSEQHPQPGWVNQNPEELWQSVQAAVRACLQGQEPSRVRAVGLSTQRESYLLWDRRGGQAISPLISWQDQRAPLSEELRRPETGQLVRSRSGLPLDPMFSASKAAWLLDTYDPERERSGRGEWCLGTVDSWLLFRMTGEHLTELGNASRTQLLNVHTAEWDPELLRLFRVPRAALPELRPSNGPFPALRGLAPLPDGTPIRAVLGDSHAALFAHGAFSPGAVKATYGTGSSVMGLLHDAQQLDPGLCLTVAWSMGDQVQLAAEGNVRSTGAGLKWVAELLGLSPAELAALARTVGHSPVTLVPGFGGLGAPWWDEGAVGLISNLTLGSTRADLAFAAVDSIAQQVSDVVEAVNRSVGQIQVLYTDGGATANPDLMQRQADLIDTAVLRSENAELSALGAAHLAGLGAGLWDAQALRDLPRERQTFRPQITAAERLRLRRVWREAVDRARTPQPASPDAAALTSQATRY</sequence>
<dbReference type="Pfam" id="PF00370">
    <property type="entry name" value="FGGY_N"/>
    <property type="match status" value="1"/>
</dbReference>
<proteinExistence type="inferred from homology"/>
<evidence type="ECO:0000256" key="4">
    <source>
        <dbReference type="ARBA" id="ARBA00022777"/>
    </source>
</evidence>
<keyword evidence="3" id="KW-0547">Nucleotide-binding</keyword>
<dbReference type="PANTHER" id="PTHR10196:SF69">
    <property type="entry name" value="GLYCEROL KINASE"/>
    <property type="match status" value="1"/>
</dbReference>
<dbReference type="PATRIC" id="fig|745776.4.peg.3391"/>
<dbReference type="HOGENOM" id="CLU_009281_2_3_0"/>
<evidence type="ECO:0000259" key="8">
    <source>
        <dbReference type="Pfam" id="PF02782"/>
    </source>
</evidence>
<dbReference type="GO" id="GO:0019563">
    <property type="term" value="P:glycerol catabolic process"/>
    <property type="evidence" value="ECO:0007669"/>
    <property type="project" value="TreeGrafter"/>
</dbReference>
<dbReference type="EMBL" id="CP002192">
    <property type="protein sequence ID" value="AFD27243.1"/>
    <property type="molecule type" value="Genomic_DNA"/>
</dbReference>
<evidence type="ECO:0000256" key="5">
    <source>
        <dbReference type="ARBA" id="ARBA00022840"/>
    </source>
</evidence>
<keyword evidence="10" id="KW-1185">Reference proteome</keyword>
<dbReference type="PANTHER" id="PTHR10196">
    <property type="entry name" value="SUGAR KINASE"/>
    <property type="match status" value="1"/>
</dbReference>
<feature type="domain" description="Carbohydrate kinase FGGY N-terminal" evidence="7">
    <location>
        <begin position="9"/>
        <end position="249"/>
    </location>
</feature>
<geneLocation type="plasmid" evidence="9 10">
    <name>P1</name>
</geneLocation>
<dbReference type="Pfam" id="PF02782">
    <property type="entry name" value="FGGY_C"/>
    <property type="match status" value="1"/>
</dbReference>
<evidence type="ECO:0000256" key="3">
    <source>
        <dbReference type="ARBA" id="ARBA00022741"/>
    </source>
</evidence>
<keyword evidence="9" id="KW-0614">Plasmid</keyword>
<gene>
    <name evidence="9" type="ordered locus">DGo_PA0357</name>
</gene>
<keyword evidence="5" id="KW-0067">ATP-binding</keyword>